<dbReference type="AlphaFoldDB" id="A0A7J2U557"/>
<organism evidence="2">
    <name type="scientific">Ignisphaera aggregans</name>
    <dbReference type="NCBI Taxonomy" id="334771"/>
    <lineage>
        <taxon>Archaea</taxon>
        <taxon>Thermoproteota</taxon>
        <taxon>Thermoprotei</taxon>
        <taxon>Desulfurococcales</taxon>
        <taxon>Desulfurococcaceae</taxon>
        <taxon>Ignisphaera</taxon>
    </lineage>
</organism>
<accession>A0A7J2U557</accession>
<sequence length="93" mass="10681">MEQDFYSNQPQNNTLLQLKASLFKAEMKRKDCKELLYWFAGGCPKHMDAGLATTKQIHYMGRYLTTPTALQMTDVNPNRCGEPMNRPKRALAL</sequence>
<proteinExistence type="predicted"/>
<evidence type="ECO:0000313" key="2">
    <source>
        <dbReference type="EMBL" id="HEM67709.1"/>
    </source>
</evidence>
<name>A0A7J2U557_9CREN</name>
<feature type="region of interest" description="Disordered" evidence="1">
    <location>
        <begin position="74"/>
        <end position="93"/>
    </location>
</feature>
<comment type="caution">
    <text evidence="2">The sequence shown here is derived from an EMBL/GenBank/DDBJ whole genome shotgun (WGS) entry which is preliminary data.</text>
</comment>
<gene>
    <name evidence="2" type="ORF">ENO26_09155</name>
</gene>
<protein>
    <submittedName>
        <fullName evidence="2">Uncharacterized protein</fullName>
    </submittedName>
</protein>
<evidence type="ECO:0000256" key="1">
    <source>
        <dbReference type="SAM" id="MobiDB-lite"/>
    </source>
</evidence>
<dbReference type="EMBL" id="DSEU01000063">
    <property type="protein sequence ID" value="HEM67709.1"/>
    <property type="molecule type" value="Genomic_DNA"/>
</dbReference>
<reference evidence="2" key="1">
    <citation type="journal article" date="2020" name="mSystems">
        <title>Genome- and Community-Level Interaction Insights into Carbon Utilization and Element Cycling Functions of Hydrothermarchaeota in Hydrothermal Sediment.</title>
        <authorList>
            <person name="Zhou Z."/>
            <person name="Liu Y."/>
            <person name="Xu W."/>
            <person name="Pan J."/>
            <person name="Luo Z.H."/>
            <person name="Li M."/>
        </authorList>
    </citation>
    <scope>NUCLEOTIDE SEQUENCE [LARGE SCALE GENOMIC DNA]</scope>
    <source>
        <strain evidence="2">SpSt-125</strain>
    </source>
</reference>